<reference evidence="9" key="1">
    <citation type="submission" date="2020-08" db="EMBL/GenBank/DDBJ databases">
        <title>Genomic Encyclopedia of Type Strains, Phase IV (KMG-IV): sequencing the most valuable type-strain genomes for metagenomic binning, comparative biology and taxonomic classification.</title>
        <authorList>
            <person name="Goeker M."/>
        </authorList>
    </citation>
    <scope>NUCLEOTIDE SEQUENCE [LARGE SCALE GENOMIC DNA]</scope>
    <source>
        <strain evidence="9">DSM 105040</strain>
    </source>
</reference>
<dbReference type="InterPro" id="IPR000917">
    <property type="entry name" value="Sulfatase_N"/>
</dbReference>
<evidence type="ECO:0000313" key="9">
    <source>
        <dbReference type="EMBL" id="MBB4020460.1"/>
    </source>
</evidence>
<comment type="similarity">
    <text evidence="2">Belongs to the sulfatase family.</text>
</comment>
<dbReference type="SUPFAM" id="SSF53649">
    <property type="entry name" value="Alkaline phosphatase-like"/>
    <property type="match status" value="1"/>
</dbReference>
<gene>
    <name evidence="9" type="ORF">GGR17_000251</name>
</gene>
<dbReference type="GO" id="GO:0046872">
    <property type="term" value="F:metal ion binding"/>
    <property type="evidence" value="ECO:0007669"/>
    <property type="project" value="UniProtKB-KW"/>
</dbReference>
<keyword evidence="4" id="KW-0732">Signal</keyword>
<dbReference type="AlphaFoldDB" id="A0A840C5W0"/>
<dbReference type="InterPro" id="IPR035874">
    <property type="entry name" value="IDS"/>
</dbReference>
<comment type="caution">
    <text evidence="9">The sequence shown here is derived from an EMBL/GenBank/DDBJ whole genome shotgun (WGS) entry which is preliminary data.</text>
</comment>
<dbReference type="GO" id="GO:0004423">
    <property type="term" value="F:iduronate-2-sulfatase activity"/>
    <property type="evidence" value="ECO:0007669"/>
    <property type="project" value="InterPro"/>
</dbReference>
<name>A0A840C5W0_9RHOB</name>
<feature type="compositionally biased region" description="Polar residues" evidence="7">
    <location>
        <begin position="134"/>
        <end position="147"/>
    </location>
</feature>
<dbReference type="GO" id="GO:0005737">
    <property type="term" value="C:cytoplasm"/>
    <property type="evidence" value="ECO:0007669"/>
    <property type="project" value="TreeGrafter"/>
</dbReference>
<keyword evidence="5" id="KW-0378">Hydrolase</keyword>
<sequence length="485" mass="52956">MTRPNILFLSIEDLNDWIAPLGGHPDTITPHLTRLARHSVVFERAYAAAPACSPSRAATLYGRNPWETGIYGNAHRPNHAFPRGRGLSLVGGLQSAGYKTFGAGKVFHVLKGQFDHDEWTEYHGQEPDSFAPISRSQKSGALGSNSDFGPAPDDTPQYDELNTEWITRRMTGGAEGQFWALGLYRPHLPFIVPKRFFDQLPAVVADPPGLGANGFAPDNAAPLAGLPRPAMSFVRQNAGLGKALHAQGEYKAFLKAYLASISYADALLGRVLDRMDEQGLWGNTIVVLWSDHGWQLGEKLAFRKFTLWERALRVPLFIGGPGIAPGRAGDPVSLTDIAPTLFSLAGLPAPGRFTGQDMAPLLRGEAQALRGHALSVWGHDLMSDRPKLAFSARSRDFRFIRYWTGHEELYDHRADPFEHANLLQAPDDGALAAVVRAHRAMLPVAPCPPVNTAPPRHRWQAARKMSPAQSTTTSSGGKPLKPTDE</sequence>
<keyword evidence="6" id="KW-0106">Calcium</keyword>
<dbReference type="PANTHER" id="PTHR45953:SF1">
    <property type="entry name" value="IDURONATE 2-SULFATASE"/>
    <property type="match status" value="1"/>
</dbReference>
<protein>
    <submittedName>
        <fullName evidence="9">Arylsulfatase A-like enzyme</fullName>
    </submittedName>
</protein>
<evidence type="ECO:0000256" key="7">
    <source>
        <dbReference type="SAM" id="MobiDB-lite"/>
    </source>
</evidence>
<keyword evidence="10" id="KW-1185">Reference proteome</keyword>
<dbReference type="EMBL" id="JACIEQ010000001">
    <property type="protein sequence ID" value="MBB4020460.1"/>
    <property type="molecule type" value="Genomic_DNA"/>
</dbReference>
<evidence type="ECO:0000259" key="8">
    <source>
        <dbReference type="Pfam" id="PF00884"/>
    </source>
</evidence>
<comment type="cofactor">
    <cofactor evidence="1">
        <name>Ca(2+)</name>
        <dbReference type="ChEBI" id="CHEBI:29108"/>
    </cofactor>
</comment>
<dbReference type="PANTHER" id="PTHR45953">
    <property type="entry name" value="IDURONATE 2-SULFATASE"/>
    <property type="match status" value="1"/>
</dbReference>
<evidence type="ECO:0000256" key="2">
    <source>
        <dbReference type="ARBA" id="ARBA00008779"/>
    </source>
</evidence>
<evidence type="ECO:0000256" key="1">
    <source>
        <dbReference type="ARBA" id="ARBA00001913"/>
    </source>
</evidence>
<evidence type="ECO:0000256" key="4">
    <source>
        <dbReference type="ARBA" id="ARBA00022729"/>
    </source>
</evidence>
<evidence type="ECO:0000256" key="3">
    <source>
        <dbReference type="ARBA" id="ARBA00022723"/>
    </source>
</evidence>
<accession>A0A840C5W0</accession>
<dbReference type="Gene3D" id="3.40.720.10">
    <property type="entry name" value="Alkaline Phosphatase, subunit A"/>
    <property type="match status" value="1"/>
</dbReference>
<proteinExistence type="inferred from homology"/>
<feature type="region of interest" description="Disordered" evidence="7">
    <location>
        <begin position="448"/>
        <end position="485"/>
    </location>
</feature>
<dbReference type="InterPro" id="IPR017850">
    <property type="entry name" value="Alkaline_phosphatase_core_sf"/>
</dbReference>
<dbReference type="Pfam" id="PF00884">
    <property type="entry name" value="Sulfatase"/>
    <property type="match status" value="1"/>
</dbReference>
<feature type="compositionally biased region" description="Polar residues" evidence="7">
    <location>
        <begin position="467"/>
        <end position="476"/>
    </location>
</feature>
<organism evidence="9 10">
    <name type="scientific">Actibacterium naphthalenivorans</name>
    <dbReference type="NCBI Taxonomy" id="1614693"/>
    <lineage>
        <taxon>Bacteria</taxon>
        <taxon>Pseudomonadati</taxon>
        <taxon>Pseudomonadota</taxon>
        <taxon>Alphaproteobacteria</taxon>
        <taxon>Rhodobacterales</taxon>
        <taxon>Roseobacteraceae</taxon>
        <taxon>Actibacterium</taxon>
    </lineage>
</organism>
<dbReference type="RefSeq" id="WP_054538419.1">
    <property type="nucleotide sequence ID" value="NZ_JACIEQ010000001.1"/>
</dbReference>
<keyword evidence="3" id="KW-0479">Metal-binding</keyword>
<dbReference type="Proteomes" id="UP000585681">
    <property type="component" value="Unassembled WGS sequence"/>
</dbReference>
<evidence type="ECO:0000256" key="6">
    <source>
        <dbReference type="ARBA" id="ARBA00022837"/>
    </source>
</evidence>
<dbReference type="CDD" id="cd16030">
    <property type="entry name" value="iduronate-2-sulfatase"/>
    <property type="match status" value="1"/>
</dbReference>
<feature type="region of interest" description="Disordered" evidence="7">
    <location>
        <begin position="122"/>
        <end position="157"/>
    </location>
</feature>
<evidence type="ECO:0000313" key="10">
    <source>
        <dbReference type="Proteomes" id="UP000585681"/>
    </source>
</evidence>
<evidence type="ECO:0000256" key="5">
    <source>
        <dbReference type="ARBA" id="ARBA00022801"/>
    </source>
</evidence>
<feature type="domain" description="Sulfatase N-terminal" evidence="8">
    <location>
        <begin position="4"/>
        <end position="346"/>
    </location>
</feature>